<gene>
    <name evidence="3" type="ORF">ACFO60_27610</name>
</gene>
<sequence>MDVMLPPWAAGILNMAGVPWPNISESKIRAEAQSWRHLTARSAATSEGADRAIRTAGADYKGASATALAGHWEKTGGTGHLGMATKASGYAPVLLDGTATVVTGTKIAVISQAAAATVKLATSMLAGGPLALGSATATVLATRYAMGKILREAGEGGARVLAPGLARRVTEPLERILRGARGPWGGPPLAMAGGPRHIPGGASRFRPPKTDGPGKPTILQMSARRRQNSPNKTNSGVRKVGSRGDAESQARRAAADGGSRAVFRGPCKSGDHFHVDYLNNRGEIMHTRHFPFQE</sequence>
<evidence type="ECO:0000259" key="2">
    <source>
        <dbReference type="Pfam" id="PF25547"/>
    </source>
</evidence>
<evidence type="ECO:0000256" key="1">
    <source>
        <dbReference type="SAM" id="MobiDB-lite"/>
    </source>
</evidence>
<dbReference type="RefSeq" id="WP_380845386.1">
    <property type="nucleotide sequence ID" value="NZ_JBHSFP010000023.1"/>
</dbReference>
<comment type="caution">
    <text evidence="3">The sequence shown here is derived from an EMBL/GenBank/DDBJ whole genome shotgun (WGS) entry which is preliminary data.</text>
</comment>
<organism evidence="3 4">
    <name type="scientific">Sphaerisporangium dianthi</name>
    <dbReference type="NCBI Taxonomy" id="1436120"/>
    <lineage>
        <taxon>Bacteria</taxon>
        <taxon>Bacillati</taxon>
        <taxon>Actinomycetota</taxon>
        <taxon>Actinomycetes</taxon>
        <taxon>Streptosporangiales</taxon>
        <taxon>Streptosporangiaceae</taxon>
        <taxon>Sphaerisporangium</taxon>
    </lineage>
</organism>
<dbReference type="Pfam" id="PF25547">
    <property type="entry name" value="WXG100_2"/>
    <property type="match status" value="1"/>
</dbReference>
<feature type="region of interest" description="Disordered" evidence="1">
    <location>
        <begin position="223"/>
        <end position="259"/>
    </location>
</feature>
<protein>
    <recommendedName>
        <fullName evidence="2">Outer membrane channel protein CpnT-like N-terminal domain-containing protein</fullName>
    </recommendedName>
</protein>
<dbReference type="Proteomes" id="UP001596004">
    <property type="component" value="Unassembled WGS sequence"/>
</dbReference>
<proteinExistence type="predicted"/>
<dbReference type="InterPro" id="IPR057746">
    <property type="entry name" value="CpnT-like_N"/>
</dbReference>
<reference evidence="4" key="1">
    <citation type="journal article" date="2019" name="Int. J. Syst. Evol. Microbiol.">
        <title>The Global Catalogue of Microorganisms (GCM) 10K type strain sequencing project: providing services to taxonomists for standard genome sequencing and annotation.</title>
        <authorList>
            <consortium name="The Broad Institute Genomics Platform"/>
            <consortium name="The Broad Institute Genome Sequencing Center for Infectious Disease"/>
            <person name="Wu L."/>
            <person name="Ma J."/>
        </authorList>
    </citation>
    <scope>NUCLEOTIDE SEQUENCE [LARGE SCALE GENOMIC DNA]</scope>
    <source>
        <strain evidence="4">CGMCC 4.7132</strain>
    </source>
</reference>
<feature type="compositionally biased region" description="Basic and acidic residues" evidence="1">
    <location>
        <begin position="242"/>
        <end position="254"/>
    </location>
</feature>
<evidence type="ECO:0000313" key="4">
    <source>
        <dbReference type="Proteomes" id="UP001596004"/>
    </source>
</evidence>
<feature type="domain" description="Outer membrane channel protein CpnT-like N-terminal" evidence="2">
    <location>
        <begin position="17"/>
        <end position="142"/>
    </location>
</feature>
<name>A0ABV9CPX7_9ACTN</name>
<accession>A0ABV9CPX7</accession>
<keyword evidence="4" id="KW-1185">Reference proteome</keyword>
<dbReference type="EMBL" id="JBHSFP010000023">
    <property type="protein sequence ID" value="MFC4534542.1"/>
    <property type="molecule type" value="Genomic_DNA"/>
</dbReference>
<evidence type="ECO:0000313" key="3">
    <source>
        <dbReference type="EMBL" id="MFC4534542.1"/>
    </source>
</evidence>